<sequence>MSKRPAATGSLLGGLLSQSTKEAKRTASDRPSSSSSSHQQQQQQQQQQRNPFLSRPTQPEDAIKIFLLQARNTALRRRRPQSSSSGGAGDAGTRSGGNDDDASSNTNVEIEARLGTLVSPYGPRDMRALSSGPKVVTTGGGKERVVHAFVTNVADGQQQQSSSSAPTTKFEGGITRSNFLKWTQSGLSEFSPLSHAFNCGRKPANNGGGGSGSGGGGPNDESEGSVLRSQLSETESVTTSYAYPDKTRVNFVHRNTGGGDALGPGQTERKEKLCTMDMALPAAPYDMRLTCGTETSLDENRSNDSTMHRVCVADITRLPPGWTSRRVKRRRSYVRSDGSFAWRMDVTEVTTTEFNQSNNISGGSHPPRVGYEIEMELSSTMTRKFLDPRIDDDNARRLAETLSQQLWFMLQQLNPTHDVLEVSEFLREHTSAESTRLAIGQCGAIRQFADSGWRSWRTAIVADPGDANAGVSDSVPPPRNFVGSMPVNFSRHNIDEVQRSEGNGYFLSEKTDGVRYLMVFTGTSVVLVDRASHETKRGYQPKPKNVGDGDDVDDPMRLAASLVKAGAVLDGEVVVHRRLRRPVFVVFDVLANSSNEPILHLPFEQRLRHLRSASFVRGGGKSTNIGGGVGGGGVDLFDPSAVSDPNVALPLVRKNFVDRVDLDRLLSHVSEERGTRIYRYGDTHHHLTDGIIFQPNTPYVCGTDVNLLKWKYLDTVTIDVEILPPRPNFGRNSHLAATNDDVLRVGVMGEEGTTVDMTRYLRLPDSERRRLEADRHESGSKIAEVGFDPTTGEWYYRTMRPDKVAPNHISTVLGTLLELAESLSTEELRYRMSVPTGTRDTYAKDVRNMQKQLLDHQRRKNKASGSK</sequence>
<evidence type="ECO:0000313" key="10">
    <source>
        <dbReference type="Proteomes" id="UP001530377"/>
    </source>
</evidence>
<dbReference type="PANTHER" id="PTHR10367:SF17">
    <property type="entry name" value="MRNA-CAPPING ENZYME"/>
    <property type="match status" value="1"/>
</dbReference>
<dbReference type="Pfam" id="PF02940">
    <property type="entry name" value="mRNA_triPase"/>
    <property type="match status" value="1"/>
</dbReference>
<feature type="region of interest" description="Disordered" evidence="6">
    <location>
        <begin position="201"/>
        <end position="238"/>
    </location>
</feature>
<dbReference type="PANTHER" id="PTHR10367">
    <property type="entry name" value="MRNA-CAPPING ENZYME"/>
    <property type="match status" value="1"/>
</dbReference>
<dbReference type="InterPro" id="IPR004206">
    <property type="entry name" value="mRNA_triPase_Cet1"/>
</dbReference>
<evidence type="ECO:0000256" key="6">
    <source>
        <dbReference type="SAM" id="MobiDB-lite"/>
    </source>
</evidence>
<dbReference type="Pfam" id="PF01331">
    <property type="entry name" value="mRNA_cap_enzyme"/>
    <property type="match status" value="1"/>
</dbReference>
<dbReference type="SUPFAM" id="SSF50249">
    <property type="entry name" value="Nucleic acid-binding proteins"/>
    <property type="match status" value="1"/>
</dbReference>
<dbReference type="EMBL" id="JALLPB020000189">
    <property type="protein sequence ID" value="KAL3815625.1"/>
    <property type="molecule type" value="Genomic_DNA"/>
</dbReference>
<dbReference type="InterPro" id="IPR033469">
    <property type="entry name" value="CYTH-like_dom_sf"/>
</dbReference>
<dbReference type="Gene3D" id="3.30.470.30">
    <property type="entry name" value="DNA ligase/mRNA capping enzyme"/>
    <property type="match status" value="1"/>
</dbReference>
<evidence type="ECO:0000259" key="7">
    <source>
        <dbReference type="Pfam" id="PF01331"/>
    </source>
</evidence>
<dbReference type="EC" id="3.6.1.74" evidence="3"/>
<dbReference type="AlphaFoldDB" id="A0ABD3RUY6"/>
<dbReference type="Gene3D" id="3.20.100.10">
    <property type="entry name" value="mRNA triphosphatase Cet1-like"/>
    <property type="match status" value="1"/>
</dbReference>
<dbReference type="Proteomes" id="UP001530377">
    <property type="component" value="Unassembled WGS sequence"/>
</dbReference>
<dbReference type="GO" id="GO:0004484">
    <property type="term" value="F:mRNA guanylyltransferase activity"/>
    <property type="evidence" value="ECO:0007669"/>
    <property type="project" value="UniProtKB-EC"/>
</dbReference>
<protein>
    <recommendedName>
        <fullName evidence="3">mRNA 5'-phosphatase</fullName>
        <ecNumber evidence="3">3.6.1.74</ecNumber>
    </recommendedName>
</protein>
<organism evidence="9 10">
    <name type="scientific">Cyclostephanos tholiformis</name>
    <dbReference type="NCBI Taxonomy" id="382380"/>
    <lineage>
        <taxon>Eukaryota</taxon>
        <taxon>Sar</taxon>
        <taxon>Stramenopiles</taxon>
        <taxon>Ochrophyta</taxon>
        <taxon>Bacillariophyta</taxon>
        <taxon>Coscinodiscophyceae</taxon>
        <taxon>Thalassiosirophycidae</taxon>
        <taxon>Stephanodiscales</taxon>
        <taxon>Stephanodiscaceae</taxon>
        <taxon>Cyclostephanos</taxon>
    </lineage>
</organism>
<dbReference type="InterPro" id="IPR001339">
    <property type="entry name" value="mRNA_cap_enzyme_adenylation"/>
</dbReference>
<reference evidence="9 10" key="1">
    <citation type="submission" date="2024-10" db="EMBL/GenBank/DDBJ databases">
        <title>Updated reference genomes for cyclostephanoid diatoms.</title>
        <authorList>
            <person name="Roberts W.R."/>
            <person name="Alverson A.J."/>
        </authorList>
    </citation>
    <scope>NUCLEOTIDE SEQUENCE [LARGE SCALE GENOMIC DNA]</scope>
    <source>
        <strain evidence="9 10">AJA228-03</strain>
    </source>
</reference>
<feature type="compositionally biased region" description="Gly residues" evidence="6">
    <location>
        <begin position="206"/>
        <end position="218"/>
    </location>
</feature>
<evidence type="ECO:0000256" key="4">
    <source>
        <dbReference type="ARBA" id="ARBA00044624"/>
    </source>
</evidence>
<dbReference type="SUPFAM" id="SSF56091">
    <property type="entry name" value="DNA ligase/mRNA capping enzyme, catalytic domain"/>
    <property type="match status" value="1"/>
</dbReference>
<feature type="region of interest" description="Disordered" evidence="6">
    <location>
        <begin position="153"/>
        <end position="172"/>
    </location>
</feature>
<dbReference type="CDD" id="cd07470">
    <property type="entry name" value="CYTH-like_mRNA_RTPase"/>
    <property type="match status" value="1"/>
</dbReference>
<name>A0ABD3RUY6_9STRA</name>
<feature type="compositionally biased region" description="Low complexity" evidence="6">
    <location>
        <begin position="32"/>
        <end position="48"/>
    </location>
</feature>
<dbReference type="CDD" id="cd07895">
    <property type="entry name" value="Adenylation_mRNA_capping"/>
    <property type="match status" value="1"/>
</dbReference>
<keyword evidence="2" id="KW-0378">Hydrolase</keyword>
<evidence type="ECO:0000313" key="9">
    <source>
        <dbReference type="EMBL" id="KAL3815625.1"/>
    </source>
</evidence>
<feature type="region of interest" description="Disordered" evidence="6">
    <location>
        <begin position="1"/>
        <end position="140"/>
    </location>
</feature>
<proteinExistence type="predicted"/>
<keyword evidence="10" id="KW-1185">Reference proteome</keyword>
<dbReference type="SUPFAM" id="SSF55154">
    <property type="entry name" value="CYTH-like phosphatases"/>
    <property type="match status" value="1"/>
</dbReference>
<feature type="compositionally biased region" description="Low complexity" evidence="6">
    <location>
        <begin position="9"/>
        <end position="19"/>
    </location>
</feature>
<comment type="catalytic activity">
    <reaction evidence="4">
        <text>a 5'-end diphospho-ribonucleoside in mRNA + GTP + H(+) = a 5'-end (5'-triphosphoguanosine)-ribonucleoside in mRNA + diphosphate</text>
        <dbReference type="Rhea" id="RHEA:67012"/>
        <dbReference type="Rhea" id="RHEA-COMP:17165"/>
        <dbReference type="Rhea" id="RHEA-COMP:17166"/>
        <dbReference type="ChEBI" id="CHEBI:15378"/>
        <dbReference type="ChEBI" id="CHEBI:33019"/>
        <dbReference type="ChEBI" id="CHEBI:37565"/>
        <dbReference type="ChEBI" id="CHEBI:167616"/>
        <dbReference type="ChEBI" id="CHEBI:167617"/>
        <dbReference type="EC" id="2.7.7.50"/>
    </reaction>
    <physiologicalReaction direction="left-to-right" evidence="4">
        <dbReference type="Rhea" id="RHEA:67013"/>
    </physiologicalReaction>
</comment>
<evidence type="ECO:0000256" key="5">
    <source>
        <dbReference type="ARBA" id="ARBA00047740"/>
    </source>
</evidence>
<evidence type="ECO:0000256" key="1">
    <source>
        <dbReference type="ARBA" id="ARBA00022664"/>
    </source>
</evidence>
<gene>
    <name evidence="9" type="ORF">ACHAXA_000396</name>
</gene>
<feature type="domain" description="mRNA triphosphatase Cet1-like" evidence="8">
    <location>
        <begin position="269"/>
        <end position="377"/>
    </location>
</feature>
<dbReference type="InterPro" id="IPR037009">
    <property type="entry name" value="mRNA_triPase_Cet1_sf"/>
</dbReference>
<evidence type="ECO:0000256" key="3">
    <source>
        <dbReference type="ARBA" id="ARBA00035028"/>
    </source>
</evidence>
<feature type="domain" description="mRNA capping enzyme adenylation" evidence="7">
    <location>
        <begin position="486"/>
        <end position="611"/>
    </location>
</feature>
<dbReference type="InterPro" id="IPR012340">
    <property type="entry name" value="NA-bd_OB-fold"/>
</dbReference>
<comment type="caution">
    <text evidence="9">The sequence shown here is derived from an EMBL/GenBank/DDBJ whole genome shotgun (WGS) entry which is preliminary data.</text>
</comment>
<dbReference type="Gene3D" id="2.40.50.140">
    <property type="entry name" value="Nucleic acid-binding proteins"/>
    <property type="match status" value="1"/>
</dbReference>
<accession>A0ABD3RUY6</accession>
<evidence type="ECO:0000256" key="2">
    <source>
        <dbReference type="ARBA" id="ARBA00022801"/>
    </source>
</evidence>
<dbReference type="GO" id="GO:0006397">
    <property type="term" value="P:mRNA processing"/>
    <property type="evidence" value="ECO:0007669"/>
    <property type="project" value="UniProtKB-KW"/>
</dbReference>
<comment type="catalytic activity">
    <reaction evidence="5">
        <text>a 5'-end triphospho-ribonucleoside in mRNA + H2O = a 5'-end diphospho-ribonucleoside in mRNA + phosphate + H(+)</text>
        <dbReference type="Rhea" id="RHEA:67004"/>
        <dbReference type="Rhea" id="RHEA-COMP:17164"/>
        <dbReference type="Rhea" id="RHEA-COMP:17165"/>
        <dbReference type="ChEBI" id="CHEBI:15377"/>
        <dbReference type="ChEBI" id="CHEBI:15378"/>
        <dbReference type="ChEBI" id="CHEBI:43474"/>
        <dbReference type="ChEBI" id="CHEBI:167616"/>
        <dbReference type="ChEBI" id="CHEBI:167618"/>
        <dbReference type="EC" id="3.6.1.74"/>
    </reaction>
    <physiologicalReaction direction="left-to-right" evidence="5">
        <dbReference type="Rhea" id="RHEA:67005"/>
    </physiologicalReaction>
</comment>
<evidence type="ECO:0000259" key="8">
    <source>
        <dbReference type="Pfam" id="PF02940"/>
    </source>
</evidence>
<dbReference type="GO" id="GO:0140818">
    <property type="term" value="F:mRNA 5'-triphosphate monophosphatase activity"/>
    <property type="evidence" value="ECO:0007669"/>
    <property type="project" value="UniProtKB-EC"/>
</dbReference>
<dbReference type="InterPro" id="IPR051029">
    <property type="entry name" value="mRNA_Capping_Enz/RNA_Phosphat"/>
</dbReference>
<keyword evidence="1" id="KW-0507">mRNA processing</keyword>
<feature type="compositionally biased region" description="Polar residues" evidence="6">
    <location>
        <begin position="227"/>
        <end position="238"/>
    </location>
</feature>